<dbReference type="Pfam" id="PF00072">
    <property type="entry name" value="Response_reg"/>
    <property type="match status" value="1"/>
</dbReference>
<evidence type="ECO:0000256" key="2">
    <source>
        <dbReference type="ARBA" id="ARBA00023012"/>
    </source>
</evidence>
<dbReference type="GO" id="GO:0006355">
    <property type="term" value="P:regulation of DNA-templated transcription"/>
    <property type="evidence" value="ECO:0007669"/>
    <property type="project" value="InterPro"/>
</dbReference>
<evidence type="ECO:0000256" key="1">
    <source>
        <dbReference type="ARBA" id="ARBA00022553"/>
    </source>
</evidence>
<dbReference type="PANTHER" id="PTHR48111:SF40">
    <property type="entry name" value="PHOSPHATE REGULON TRANSCRIPTIONAL REGULATORY PROTEIN PHOB"/>
    <property type="match status" value="1"/>
</dbReference>
<dbReference type="GO" id="GO:0000156">
    <property type="term" value="F:phosphorelay response regulator activity"/>
    <property type="evidence" value="ECO:0007669"/>
    <property type="project" value="TreeGrafter"/>
</dbReference>
<dbReference type="InterPro" id="IPR039420">
    <property type="entry name" value="WalR-like"/>
</dbReference>
<keyword evidence="1 6" id="KW-0597">Phosphoprotein</keyword>
<evidence type="ECO:0000256" key="3">
    <source>
        <dbReference type="ARBA" id="ARBA00023015"/>
    </source>
</evidence>
<accession>A0A938BKU2</accession>
<reference evidence="10 11" key="1">
    <citation type="submission" date="2019-03" db="EMBL/GenBank/DDBJ databases">
        <title>Lake Tanganyika Metagenome-Assembled Genomes (MAGs).</title>
        <authorList>
            <person name="Tran P."/>
        </authorList>
    </citation>
    <scope>NUCLEOTIDE SEQUENCE [LARGE SCALE GENOMIC DNA]</scope>
    <source>
        <strain evidence="10">K_DeepCast_65m_m2_236</strain>
    </source>
</reference>
<feature type="modified residue" description="4-aspartylphosphate" evidence="6">
    <location>
        <position position="53"/>
    </location>
</feature>
<dbReference type="Gene3D" id="3.40.50.2300">
    <property type="match status" value="1"/>
</dbReference>
<evidence type="ECO:0000259" key="8">
    <source>
        <dbReference type="PROSITE" id="PS50110"/>
    </source>
</evidence>
<dbReference type="GO" id="GO:0032993">
    <property type="term" value="C:protein-DNA complex"/>
    <property type="evidence" value="ECO:0007669"/>
    <property type="project" value="TreeGrafter"/>
</dbReference>
<name>A0A938BKU2_9BACT</name>
<gene>
    <name evidence="10" type="ORF">FJZ00_05490</name>
</gene>
<dbReference type="CDD" id="cd00383">
    <property type="entry name" value="trans_reg_C"/>
    <property type="match status" value="1"/>
</dbReference>
<evidence type="ECO:0000256" key="5">
    <source>
        <dbReference type="ARBA" id="ARBA00023163"/>
    </source>
</evidence>
<evidence type="ECO:0000256" key="4">
    <source>
        <dbReference type="ARBA" id="ARBA00023125"/>
    </source>
</evidence>
<keyword evidence="3" id="KW-0805">Transcription regulation</keyword>
<keyword evidence="4 7" id="KW-0238">DNA-binding</keyword>
<evidence type="ECO:0000256" key="7">
    <source>
        <dbReference type="PROSITE-ProRule" id="PRU01091"/>
    </source>
</evidence>
<dbReference type="SUPFAM" id="SSF52172">
    <property type="entry name" value="CheY-like"/>
    <property type="match status" value="1"/>
</dbReference>
<organism evidence="10 11">
    <name type="scientific">Candidatus Tanganyikabacteria bacterium</name>
    <dbReference type="NCBI Taxonomy" id="2961651"/>
    <lineage>
        <taxon>Bacteria</taxon>
        <taxon>Bacillati</taxon>
        <taxon>Candidatus Sericytochromatia</taxon>
        <taxon>Candidatus Tanganyikabacteria</taxon>
    </lineage>
</organism>
<dbReference type="InterPro" id="IPR001789">
    <property type="entry name" value="Sig_transdc_resp-reg_receiver"/>
</dbReference>
<dbReference type="PROSITE" id="PS51755">
    <property type="entry name" value="OMPR_PHOB"/>
    <property type="match status" value="1"/>
</dbReference>
<dbReference type="GO" id="GO:0000976">
    <property type="term" value="F:transcription cis-regulatory region binding"/>
    <property type="evidence" value="ECO:0007669"/>
    <property type="project" value="TreeGrafter"/>
</dbReference>
<dbReference type="EMBL" id="VGJX01000258">
    <property type="protein sequence ID" value="MBM3274581.1"/>
    <property type="molecule type" value="Genomic_DNA"/>
</dbReference>
<dbReference type="Proteomes" id="UP000703893">
    <property type="component" value="Unassembled WGS sequence"/>
</dbReference>
<protein>
    <submittedName>
        <fullName evidence="10">Response regulator transcription factor</fullName>
    </submittedName>
</protein>
<proteinExistence type="predicted"/>
<dbReference type="SMART" id="SM00862">
    <property type="entry name" value="Trans_reg_C"/>
    <property type="match status" value="1"/>
</dbReference>
<dbReference type="InterPro" id="IPR016032">
    <property type="entry name" value="Sig_transdc_resp-reg_C-effctor"/>
</dbReference>
<sequence length="229" mass="26252">MAEKILLVDDEEMIVESIEYALAQEGYEVVKAFDGQEALQQVQLSKPNLIVLDLMLPKLSGLEVCRLLRREQNDVPIIMLTAKGEEIDRVIGLEVGADDYLIKPFSLRELVARIKALLRRSKPSETDKAVKVYQHGDLLINLSEHRVMVGEREVELSPKEFKILAMLMGQPGRVFSREELLEQVWGLDFYGDTKTVDVHIRWLREKIEEDPSNPKYIQTVRGFGYRLGT</sequence>
<evidence type="ECO:0000313" key="11">
    <source>
        <dbReference type="Proteomes" id="UP000703893"/>
    </source>
</evidence>
<dbReference type="Gene3D" id="6.10.250.690">
    <property type="match status" value="1"/>
</dbReference>
<dbReference type="InterPro" id="IPR011006">
    <property type="entry name" value="CheY-like_superfamily"/>
</dbReference>
<dbReference type="InterPro" id="IPR036388">
    <property type="entry name" value="WH-like_DNA-bd_sf"/>
</dbReference>
<dbReference type="FunFam" id="3.40.50.2300:FF:000001">
    <property type="entry name" value="DNA-binding response regulator PhoB"/>
    <property type="match status" value="1"/>
</dbReference>
<dbReference type="SMART" id="SM00448">
    <property type="entry name" value="REC"/>
    <property type="match status" value="1"/>
</dbReference>
<evidence type="ECO:0000313" key="10">
    <source>
        <dbReference type="EMBL" id="MBM3274581.1"/>
    </source>
</evidence>
<dbReference type="FunFam" id="1.10.10.10:FF:000018">
    <property type="entry name" value="DNA-binding response regulator ResD"/>
    <property type="match status" value="1"/>
</dbReference>
<keyword evidence="2" id="KW-0902">Two-component regulatory system</keyword>
<keyword evidence="5" id="KW-0804">Transcription</keyword>
<dbReference type="PANTHER" id="PTHR48111">
    <property type="entry name" value="REGULATOR OF RPOS"/>
    <property type="match status" value="1"/>
</dbReference>
<dbReference type="InterPro" id="IPR001867">
    <property type="entry name" value="OmpR/PhoB-type_DNA-bd"/>
</dbReference>
<feature type="DNA-binding region" description="OmpR/PhoB-type" evidence="7">
    <location>
        <begin position="130"/>
        <end position="229"/>
    </location>
</feature>
<comment type="caution">
    <text evidence="10">The sequence shown here is derived from an EMBL/GenBank/DDBJ whole genome shotgun (WGS) entry which is preliminary data.</text>
</comment>
<evidence type="ECO:0000259" key="9">
    <source>
        <dbReference type="PROSITE" id="PS51755"/>
    </source>
</evidence>
<dbReference type="PROSITE" id="PS50110">
    <property type="entry name" value="RESPONSE_REGULATORY"/>
    <property type="match status" value="1"/>
</dbReference>
<dbReference type="SUPFAM" id="SSF46894">
    <property type="entry name" value="C-terminal effector domain of the bipartite response regulators"/>
    <property type="match status" value="1"/>
</dbReference>
<feature type="domain" description="Response regulatory" evidence="8">
    <location>
        <begin position="4"/>
        <end position="118"/>
    </location>
</feature>
<dbReference type="Pfam" id="PF00486">
    <property type="entry name" value="Trans_reg_C"/>
    <property type="match status" value="1"/>
</dbReference>
<evidence type="ECO:0000256" key="6">
    <source>
        <dbReference type="PROSITE-ProRule" id="PRU00169"/>
    </source>
</evidence>
<feature type="domain" description="OmpR/PhoB-type" evidence="9">
    <location>
        <begin position="130"/>
        <end position="229"/>
    </location>
</feature>
<dbReference type="AlphaFoldDB" id="A0A938BKU2"/>
<dbReference type="GO" id="GO:0005829">
    <property type="term" value="C:cytosol"/>
    <property type="evidence" value="ECO:0007669"/>
    <property type="project" value="TreeGrafter"/>
</dbReference>
<dbReference type="Gene3D" id="1.10.10.10">
    <property type="entry name" value="Winged helix-like DNA-binding domain superfamily/Winged helix DNA-binding domain"/>
    <property type="match status" value="1"/>
</dbReference>